<protein>
    <submittedName>
        <fullName evidence="2">Uncharacterized protein</fullName>
    </submittedName>
</protein>
<dbReference type="EMBL" id="MVGT01002019">
    <property type="protein sequence ID" value="OVA10281.1"/>
    <property type="molecule type" value="Genomic_DNA"/>
</dbReference>
<comment type="caution">
    <text evidence="2">The sequence shown here is derived from an EMBL/GenBank/DDBJ whole genome shotgun (WGS) entry which is preliminary data.</text>
</comment>
<gene>
    <name evidence="2" type="ORF">BVC80_1175g32</name>
</gene>
<feature type="compositionally biased region" description="Polar residues" evidence="1">
    <location>
        <begin position="95"/>
        <end position="107"/>
    </location>
</feature>
<dbReference type="InParanoid" id="A0A200QIM4"/>
<accession>A0A200QIM4</accession>
<evidence type="ECO:0000256" key="1">
    <source>
        <dbReference type="SAM" id="MobiDB-lite"/>
    </source>
</evidence>
<organism evidence="2 3">
    <name type="scientific">Macleaya cordata</name>
    <name type="common">Five-seeded plume-poppy</name>
    <name type="synonym">Bocconia cordata</name>
    <dbReference type="NCBI Taxonomy" id="56857"/>
    <lineage>
        <taxon>Eukaryota</taxon>
        <taxon>Viridiplantae</taxon>
        <taxon>Streptophyta</taxon>
        <taxon>Embryophyta</taxon>
        <taxon>Tracheophyta</taxon>
        <taxon>Spermatophyta</taxon>
        <taxon>Magnoliopsida</taxon>
        <taxon>Ranunculales</taxon>
        <taxon>Papaveraceae</taxon>
        <taxon>Papaveroideae</taxon>
        <taxon>Macleaya</taxon>
    </lineage>
</organism>
<feature type="compositionally biased region" description="Polar residues" evidence="1">
    <location>
        <begin position="24"/>
        <end position="40"/>
    </location>
</feature>
<dbReference type="AlphaFoldDB" id="A0A200QIM4"/>
<name>A0A200QIM4_MACCD</name>
<sequence length="107" mass="12088">MTSLVYNFFPTDLLPPNNIHFPSDNINGDNKMTTSTSQQPPSVLLVAQRPTQQIKGDQAIRSIKLDEHALQQQHTKPLVLRNKKKKMIQHAKPLSSFNSTHPFGTDK</sequence>
<evidence type="ECO:0000313" key="3">
    <source>
        <dbReference type="Proteomes" id="UP000195402"/>
    </source>
</evidence>
<feature type="region of interest" description="Disordered" evidence="1">
    <location>
        <begin position="82"/>
        <end position="107"/>
    </location>
</feature>
<keyword evidence="3" id="KW-1185">Reference proteome</keyword>
<proteinExistence type="predicted"/>
<feature type="region of interest" description="Disordered" evidence="1">
    <location>
        <begin position="21"/>
        <end position="40"/>
    </location>
</feature>
<dbReference type="Proteomes" id="UP000195402">
    <property type="component" value="Unassembled WGS sequence"/>
</dbReference>
<reference evidence="2 3" key="1">
    <citation type="journal article" date="2017" name="Mol. Plant">
        <title>The Genome of Medicinal Plant Macleaya cordata Provides New Insights into Benzylisoquinoline Alkaloids Metabolism.</title>
        <authorList>
            <person name="Liu X."/>
            <person name="Liu Y."/>
            <person name="Huang P."/>
            <person name="Ma Y."/>
            <person name="Qing Z."/>
            <person name="Tang Q."/>
            <person name="Cao H."/>
            <person name="Cheng P."/>
            <person name="Zheng Y."/>
            <person name="Yuan Z."/>
            <person name="Zhou Y."/>
            <person name="Liu J."/>
            <person name="Tang Z."/>
            <person name="Zhuo Y."/>
            <person name="Zhang Y."/>
            <person name="Yu L."/>
            <person name="Huang J."/>
            <person name="Yang P."/>
            <person name="Peng Q."/>
            <person name="Zhang J."/>
            <person name="Jiang W."/>
            <person name="Zhang Z."/>
            <person name="Lin K."/>
            <person name="Ro D.K."/>
            <person name="Chen X."/>
            <person name="Xiong X."/>
            <person name="Shang Y."/>
            <person name="Huang S."/>
            <person name="Zeng J."/>
        </authorList>
    </citation>
    <scope>NUCLEOTIDE SEQUENCE [LARGE SCALE GENOMIC DNA]</scope>
    <source>
        <strain evidence="3">cv. BLH2017</strain>
        <tissue evidence="2">Root</tissue>
    </source>
</reference>
<evidence type="ECO:0000313" key="2">
    <source>
        <dbReference type="EMBL" id="OVA10281.1"/>
    </source>
</evidence>